<dbReference type="PANTHER" id="PTHR13847">
    <property type="entry name" value="SARCOSINE DEHYDROGENASE-RELATED"/>
    <property type="match status" value="1"/>
</dbReference>
<comment type="caution">
    <text evidence="6">The sequence shown here is derived from an EMBL/GenBank/DDBJ whole genome shotgun (WGS) entry which is preliminary data.</text>
</comment>
<evidence type="ECO:0000313" key="6">
    <source>
        <dbReference type="EMBL" id="MBW0135315.1"/>
    </source>
</evidence>
<organism evidence="6 7">
    <name type="scientific">Pseudonocardia abyssalis</name>
    <dbReference type="NCBI Taxonomy" id="2792008"/>
    <lineage>
        <taxon>Bacteria</taxon>
        <taxon>Bacillati</taxon>
        <taxon>Actinomycetota</taxon>
        <taxon>Actinomycetes</taxon>
        <taxon>Pseudonocardiales</taxon>
        <taxon>Pseudonocardiaceae</taxon>
        <taxon>Pseudonocardia</taxon>
    </lineage>
</organism>
<accession>A0ABS6USX5</accession>
<name>A0ABS6USX5_9PSEU</name>
<evidence type="ECO:0000313" key="7">
    <source>
        <dbReference type="Proteomes" id="UP000694287"/>
    </source>
</evidence>
<dbReference type="InterPro" id="IPR006076">
    <property type="entry name" value="FAD-dep_OxRdtase"/>
</dbReference>
<protein>
    <submittedName>
        <fullName evidence="6">TIGR03364 family FAD-dependent oxidoreductase</fullName>
    </submittedName>
</protein>
<evidence type="ECO:0000256" key="1">
    <source>
        <dbReference type="ARBA" id="ARBA00001974"/>
    </source>
</evidence>
<dbReference type="Pfam" id="PF01266">
    <property type="entry name" value="DAO"/>
    <property type="match status" value="1"/>
</dbReference>
<evidence type="ECO:0000256" key="2">
    <source>
        <dbReference type="ARBA" id="ARBA00009410"/>
    </source>
</evidence>
<dbReference type="NCBIfam" id="TIGR03364">
    <property type="entry name" value="HpnW_proposed"/>
    <property type="match status" value="1"/>
</dbReference>
<dbReference type="EMBL" id="JADQDK010000001">
    <property type="protein sequence ID" value="MBW0135315.1"/>
    <property type="molecule type" value="Genomic_DNA"/>
</dbReference>
<evidence type="ECO:0000256" key="3">
    <source>
        <dbReference type="ARBA" id="ARBA00022630"/>
    </source>
</evidence>
<sequence>MTCPYKLLPGPSATATVPPVTPSSDLIVVGAGIVGLAHAVEAVARGLSVTVVERDERAVGASVRNFGHGCVTAQTGEALAFGERARGTWLRMGRAAGFSAVETGTVVVARAAEELAALEELADERGADDVVLLDAAAVGGRVPVTGALGGAFLPRDIRVDPRAAAPAIAAWLARQPGVTFHWATPVLGVDEGVVRTGRGELRADRVVVCTGHDLDRLLPEVAEEAGLQRCVLQMLQVRAPGLRIDPAVLTGSSMLRYPALSRTAGARALRGRWADERPDLLGAVVNHMLTQRPDGDLVVGDTHSYARTHPPFSDESLDELLLAETRSLLGVHDLRVVHRWRGVYASAEGEFLRARVAPGVTAVSVTSGIGMTTAFGLAPSVLDSF</sequence>
<comment type="similarity">
    <text evidence="2">Belongs to the DadA oxidoreductase family.</text>
</comment>
<comment type="cofactor">
    <cofactor evidence="1">
        <name>FAD</name>
        <dbReference type="ChEBI" id="CHEBI:57692"/>
    </cofactor>
</comment>
<dbReference type="InterPro" id="IPR017741">
    <property type="entry name" value="FAD-dependent_OxRdtase_HpnW"/>
</dbReference>
<proteinExistence type="inferred from homology"/>
<feature type="domain" description="FAD dependent oxidoreductase" evidence="5">
    <location>
        <begin position="25"/>
        <end position="378"/>
    </location>
</feature>
<keyword evidence="3" id="KW-0285">Flavoprotein</keyword>
<keyword evidence="4" id="KW-0560">Oxidoreductase</keyword>
<evidence type="ECO:0000259" key="5">
    <source>
        <dbReference type="Pfam" id="PF01266"/>
    </source>
</evidence>
<dbReference type="PANTHER" id="PTHR13847:SF286">
    <property type="entry name" value="D-AMINO ACID DEHYDROGENASE"/>
    <property type="match status" value="1"/>
</dbReference>
<dbReference type="Proteomes" id="UP000694287">
    <property type="component" value="Unassembled WGS sequence"/>
</dbReference>
<evidence type="ECO:0000256" key="4">
    <source>
        <dbReference type="ARBA" id="ARBA00023002"/>
    </source>
</evidence>
<gene>
    <name evidence="6" type="ORF">I4I81_13760</name>
</gene>
<keyword evidence="7" id="KW-1185">Reference proteome</keyword>
<reference evidence="6 7" key="1">
    <citation type="submission" date="2020-11" db="EMBL/GenBank/DDBJ databases">
        <title>Pseudonocardia abyssalis sp. nov. and Pseudonocardia oceani sp. nov., description and phylogenomic analysis of two novel actinomycetes isolated from the deep Southern Ocean.</title>
        <authorList>
            <person name="Parra J."/>
        </authorList>
    </citation>
    <scope>NUCLEOTIDE SEQUENCE [LARGE SCALE GENOMIC DNA]</scope>
    <source>
        <strain evidence="6 7">KRD-168</strain>
    </source>
</reference>